<evidence type="ECO:0000256" key="1">
    <source>
        <dbReference type="ARBA" id="ARBA00022723"/>
    </source>
</evidence>
<dbReference type="NCBIfam" id="TIGR01490">
    <property type="entry name" value="HAD-SF-IB-hyp1"/>
    <property type="match status" value="1"/>
</dbReference>
<feature type="compositionally biased region" description="Polar residues" evidence="4">
    <location>
        <begin position="228"/>
        <end position="237"/>
    </location>
</feature>
<dbReference type="GO" id="GO:0016787">
    <property type="term" value="F:hydrolase activity"/>
    <property type="evidence" value="ECO:0007669"/>
    <property type="project" value="UniProtKB-KW"/>
</dbReference>
<keyword evidence="3" id="KW-0460">Magnesium</keyword>
<keyword evidence="6" id="KW-1185">Reference proteome</keyword>
<keyword evidence="1" id="KW-0479">Metal-binding</keyword>
<dbReference type="InterPro" id="IPR050582">
    <property type="entry name" value="HAD-like_SerB"/>
</dbReference>
<reference evidence="5 6" key="1">
    <citation type="submission" date="2021-02" db="EMBL/GenBank/DDBJ databases">
        <title>A novel species of genus Amphritea isolated from a fishpond in China.</title>
        <authorList>
            <person name="Lu H."/>
        </authorList>
    </citation>
    <scope>NUCLEOTIDE SEQUENCE [LARGE SCALE GENOMIC DNA]</scope>
    <source>
        <strain evidence="5 6">RP18W</strain>
    </source>
</reference>
<evidence type="ECO:0000313" key="5">
    <source>
        <dbReference type="EMBL" id="MBN0989609.1"/>
    </source>
</evidence>
<dbReference type="PANTHER" id="PTHR43344:SF13">
    <property type="entry name" value="PHOSPHATASE RV3661-RELATED"/>
    <property type="match status" value="1"/>
</dbReference>
<organism evidence="5 6">
    <name type="scientific">Amphritea pacifica</name>
    <dbReference type="NCBI Taxonomy" id="2811233"/>
    <lineage>
        <taxon>Bacteria</taxon>
        <taxon>Pseudomonadati</taxon>
        <taxon>Pseudomonadota</taxon>
        <taxon>Gammaproteobacteria</taxon>
        <taxon>Oceanospirillales</taxon>
        <taxon>Oceanospirillaceae</taxon>
        <taxon>Amphritea</taxon>
    </lineage>
</organism>
<accession>A0ABS2WD27</accession>
<dbReference type="Gene3D" id="3.40.50.1000">
    <property type="entry name" value="HAD superfamily/HAD-like"/>
    <property type="match status" value="1"/>
</dbReference>
<evidence type="ECO:0000256" key="3">
    <source>
        <dbReference type="ARBA" id="ARBA00022842"/>
    </source>
</evidence>
<gene>
    <name evidence="5" type="ORF">JW498_19760</name>
</gene>
<dbReference type="RefSeq" id="WP_205214402.1">
    <property type="nucleotide sequence ID" value="NZ_JAFFZP010000046.1"/>
</dbReference>
<dbReference type="CDD" id="cd02612">
    <property type="entry name" value="HAD_PGPPase"/>
    <property type="match status" value="1"/>
</dbReference>
<dbReference type="InterPro" id="IPR006385">
    <property type="entry name" value="HAD_hydro_SerB1"/>
</dbReference>
<dbReference type="EMBL" id="JAFFZP010000046">
    <property type="protein sequence ID" value="MBN0989609.1"/>
    <property type="molecule type" value="Genomic_DNA"/>
</dbReference>
<feature type="region of interest" description="Disordered" evidence="4">
    <location>
        <begin position="224"/>
        <end position="249"/>
    </location>
</feature>
<dbReference type="InterPro" id="IPR023214">
    <property type="entry name" value="HAD_sf"/>
</dbReference>
<proteinExistence type="predicted"/>
<dbReference type="NCBIfam" id="TIGR01488">
    <property type="entry name" value="HAD-SF-IB"/>
    <property type="match status" value="1"/>
</dbReference>
<dbReference type="Pfam" id="PF12710">
    <property type="entry name" value="HAD"/>
    <property type="match status" value="1"/>
</dbReference>
<dbReference type="Proteomes" id="UP000760472">
    <property type="component" value="Unassembled WGS sequence"/>
</dbReference>
<evidence type="ECO:0000313" key="6">
    <source>
        <dbReference type="Proteomes" id="UP000760472"/>
    </source>
</evidence>
<dbReference type="PANTHER" id="PTHR43344">
    <property type="entry name" value="PHOSPHOSERINE PHOSPHATASE"/>
    <property type="match status" value="1"/>
</dbReference>
<sequence length="249" mass="28125">MTLAIFDLDETLLAGDSCTLFCQFLVDEGIASEAFLQQDVLMMQRYHAQTLVLADYVGFLLEPVLHLSVDEIDALMPTFVARYITPRIYPEAQQLLADYQQQGLRPLIISATSEFIVKAVAAQLGVNDLLAIQLQTENNFYTGDVRGVPTFREGKVTRLHNWLAEQQESLEDALFYSDSINDLPLLEQVEYPVAANPDTALLAIASQRNWPVLQWTAPKWTAPKWTAPQLNRSTPTHDQPLLRQEQNHV</sequence>
<protein>
    <submittedName>
        <fullName evidence="5">HAD family hydrolase</fullName>
    </submittedName>
</protein>
<dbReference type="SUPFAM" id="SSF56784">
    <property type="entry name" value="HAD-like"/>
    <property type="match status" value="1"/>
</dbReference>
<evidence type="ECO:0000256" key="4">
    <source>
        <dbReference type="SAM" id="MobiDB-lite"/>
    </source>
</evidence>
<evidence type="ECO:0000256" key="2">
    <source>
        <dbReference type="ARBA" id="ARBA00022801"/>
    </source>
</evidence>
<dbReference type="Gene3D" id="1.20.1440.100">
    <property type="entry name" value="SG protein - dephosphorylation function"/>
    <property type="match status" value="1"/>
</dbReference>
<keyword evidence="2 5" id="KW-0378">Hydrolase</keyword>
<comment type="caution">
    <text evidence="5">The sequence shown here is derived from an EMBL/GenBank/DDBJ whole genome shotgun (WGS) entry which is preliminary data.</text>
</comment>
<dbReference type="InterPro" id="IPR036412">
    <property type="entry name" value="HAD-like_sf"/>
</dbReference>
<name>A0ABS2WD27_9GAMM</name>